<gene>
    <name evidence="2" type="ORF">Wenmar_01046</name>
</gene>
<reference evidence="2 3" key="1">
    <citation type="submission" date="2013-01" db="EMBL/GenBank/DDBJ databases">
        <authorList>
            <person name="Fiebig A."/>
            <person name="Goeker M."/>
            <person name="Klenk H.-P.P."/>
        </authorList>
    </citation>
    <scope>NUCLEOTIDE SEQUENCE [LARGE SCALE GENOMIC DNA]</scope>
    <source>
        <strain evidence="2 3">DSM 24838</strain>
    </source>
</reference>
<evidence type="ECO:0000313" key="2">
    <source>
        <dbReference type="EMBL" id="KIQ70668.1"/>
    </source>
</evidence>
<dbReference type="InterPro" id="IPR022550">
    <property type="entry name" value="NTP_transf_8"/>
</dbReference>
<accession>A0A0D0QI11</accession>
<name>A0A0D0QI11_9RHOB</name>
<dbReference type="PATRIC" id="fig|1123501.6.peg.1117"/>
<dbReference type="PIRSF" id="PIRSF031854">
    <property type="entry name" value="UCP031854"/>
    <property type="match status" value="1"/>
</dbReference>
<dbReference type="Pfam" id="PF12281">
    <property type="entry name" value="NTP_transf_8"/>
    <property type="match status" value="1"/>
</dbReference>
<proteinExistence type="predicted"/>
<dbReference type="eggNOG" id="COG5397">
    <property type="taxonomic scope" value="Bacteria"/>
</dbReference>
<feature type="domain" description="Nucleotidyltransferase-like" evidence="1">
    <location>
        <begin position="114"/>
        <end position="318"/>
    </location>
</feature>
<protein>
    <recommendedName>
        <fullName evidence="1">Nucleotidyltransferase-like domain-containing protein</fullName>
    </recommendedName>
</protein>
<dbReference type="EMBL" id="AONG01000005">
    <property type="protein sequence ID" value="KIQ70668.1"/>
    <property type="molecule type" value="Genomic_DNA"/>
</dbReference>
<evidence type="ECO:0000259" key="1">
    <source>
        <dbReference type="Pfam" id="PF12281"/>
    </source>
</evidence>
<dbReference type="Proteomes" id="UP000035100">
    <property type="component" value="Unassembled WGS sequence"/>
</dbReference>
<evidence type="ECO:0000313" key="3">
    <source>
        <dbReference type="Proteomes" id="UP000035100"/>
    </source>
</evidence>
<dbReference type="InterPro" id="IPR058575">
    <property type="entry name" value="NTP_transf_8_dom"/>
</dbReference>
<dbReference type="AlphaFoldDB" id="A0A0D0QI11"/>
<sequence>MQQNDIALHMIDFHSHVGTSAYVDLLRLLLDERAAEVRGTVEERVRNGRVYLYDKYRVGTQMRSRYLGEATEDLRARLARADALKDDAGARQSARSRLIRLLRAEGYRSVDRGTGSLLSAFEKAGVFRLGGTLVGTVAFGLYENELGVRIGQDRIAQTDDLDIASFERLSVALGDRVEEATDTLLTDLDFAPVPTLDAGRVWRWKQSRSGTLVEFLTPAFGDEGLKELPALGVSAQALNYLNYLIAEPIAAAALYRSGILVQIPRPERFAIHKLIVADRRRDGTDSVKARKDRAQAALLVEVLAEERPDELAEAWEDARGRGPRWRERIDRTLARMPETRARLEAVAG</sequence>
<organism evidence="2 3">
    <name type="scientific">Wenxinia marina DSM 24838</name>
    <dbReference type="NCBI Taxonomy" id="1123501"/>
    <lineage>
        <taxon>Bacteria</taxon>
        <taxon>Pseudomonadati</taxon>
        <taxon>Pseudomonadota</taxon>
        <taxon>Alphaproteobacteria</taxon>
        <taxon>Rhodobacterales</taxon>
        <taxon>Roseobacteraceae</taxon>
        <taxon>Wenxinia</taxon>
    </lineage>
</organism>
<comment type="caution">
    <text evidence="2">The sequence shown here is derived from an EMBL/GenBank/DDBJ whole genome shotgun (WGS) entry which is preliminary data.</text>
</comment>
<keyword evidence="3" id="KW-1185">Reference proteome</keyword>